<dbReference type="NCBIfam" id="NF004226">
    <property type="entry name" value="PRK05673.1"/>
    <property type="match status" value="1"/>
</dbReference>
<evidence type="ECO:0000256" key="7">
    <source>
        <dbReference type="ARBA" id="ARBA00022705"/>
    </source>
</evidence>
<dbReference type="PANTHER" id="PTHR32294">
    <property type="entry name" value="DNA POLYMERASE III SUBUNIT ALPHA"/>
    <property type="match status" value="1"/>
</dbReference>
<keyword evidence="12" id="KW-1185">Reference proteome</keyword>
<evidence type="ECO:0000256" key="9">
    <source>
        <dbReference type="ARBA" id="ARBA00049244"/>
    </source>
</evidence>
<dbReference type="CDD" id="cd04485">
    <property type="entry name" value="DnaE_OBF"/>
    <property type="match status" value="1"/>
</dbReference>
<dbReference type="Gene3D" id="1.10.150.870">
    <property type="match status" value="1"/>
</dbReference>
<dbReference type="GO" id="GO:0006260">
    <property type="term" value="P:DNA replication"/>
    <property type="evidence" value="ECO:0007669"/>
    <property type="project" value="UniProtKB-KW"/>
</dbReference>
<evidence type="ECO:0000259" key="10">
    <source>
        <dbReference type="SMART" id="SM00481"/>
    </source>
</evidence>
<dbReference type="SUPFAM" id="SSF89550">
    <property type="entry name" value="PHP domain-like"/>
    <property type="match status" value="1"/>
</dbReference>
<dbReference type="PANTHER" id="PTHR32294:SF0">
    <property type="entry name" value="DNA POLYMERASE III SUBUNIT ALPHA"/>
    <property type="match status" value="1"/>
</dbReference>
<dbReference type="InterPro" id="IPR012340">
    <property type="entry name" value="NA-bd_OB-fold"/>
</dbReference>
<dbReference type="Gene3D" id="2.40.50.140">
    <property type="entry name" value="Nucleic acid-binding proteins"/>
    <property type="match status" value="1"/>
</dbReference>
<evidence type="ECO:0000313" key="11">
    <source>
        <dbReference type="EMBL" id="BAK35885.1"/>
    </source>
</evidence>
<dbReference type="InterPro" id="IPR004013">
    <property type="entry name" value="PHP_dom"/>
</dbReference>
<dbReference type="InterPro" id="IPR041931">
    <property type="entry name" value="DNA_pol3_alpha_thumb_dom"/>
</dbReference>
<keyword evidence="5 11" id="KW-0808">Transferase</keyword>
<dbReference type="OrthoDB" id="9803237at2"/>
<dbReference type="Pfam" id="PF01336">
    <property type="entry name" value="tRNA_anti-codon"/>
    <property type="match status" value="1"/>
</dbReference>
<dbReference type="GO" id="GO:0003676">
    <property type="term" value="F:nucleic acid binding"/>
    <property type="evidence" value="ECO:0007669"/>
    <property type="project" value="InterPro"/>
</dbReference>
<evidence type="ECO:0000256" key="1">
    <source>
        <dbReference type="ARBA" id="ARBA00004496"/>
    </source>
</evidence>
<dbReference type="InterPro" id="IPR040982">
    <property type="entry name" value="DNA_pol3_finger"/>
</dbReference>
<comment type="similarity">
    <text evidence="2">Belongs to the DNA polymerase type-C family. DnaE subfamily.</text>
</comment>
<gene>
    <name evidence="11" type="primary">dnaE</name>
    <name evidence="11" type="ordered locus">MLP_28710</name>
</gene>
<dbReference type="NCBIfam" id="TIGR00594">
    <property type="entry name" value="polc"/>
    <property type="match status" value="1"/>
</dbReference>
<comment type="catalytic activity">
    <reaction evidence="9">
        <text>DNA(n) + a 2'-deoxyribonucleoside 5'-triphosphate = DNA(n+1) + diphosphate</text>
        <dbReference type="Rhea" id="RHEA:22508"/>
        <dbReference type="Rhea" id="RHEA-COMP:17339"/>
        <dbReference type="Rhea" id="RHEA-COMP:17340"/>
        <dbReference type="ChEBI" id="CHEBI:33019"/>
        <dbReference type="ChEBI" id="CHEBI:61560"/>
        <dbReference type="ChEBI" id="CHEBI:173112"/>
        <dbReference type="EC" id="2.7.7.7"/>
    </reaction>
</comment>
<feature type="domain" description="Polymerase/histidinol phosphatase N-terminal" evidence="10">
    <location>
        <begin position="6"/>
        <end position="73"/>
    </location>
</feature>
<dbReference type="InterPro" id="IPR004365">
    <property type="entry name" value="NA-bd_OB_tRNA"/>
</dbReference>
<dbReference type="CDD" id="cd12113">
    <property type="entry name" value="PHP_PolIIIA_DnaE3"/>
    <property type="match status" value="1"/>
</dbReference>
<name>F5XJI5_MICPN</name>
<dbReference type="InterPro" id="IPR003141">
    <property type="entry name" value="Pol/His_phosphatase_N"/>
</dbReference>
<dbReference type="GO" id="GO:0003887">
    <property type="term" value="F:DNA-directed DNA polymerase activity"/>
    <property type="evidence" value="ECO:0007669"/>
    <property type="project" value="UniProtKB-KW"/>
</dbReference>
<dbReference type="EC" id="2.7.7.7" evidence="3"/>
<dbReference type="Pfam" id="PF07733">
    <property type="entry name" value="DNA_pol3_alpha"/>
    <property type="match status" value="1"/>
</dbReference>
<protein>
    <recommendedName>
        <fullName evidence="4">DNA polymerase III subunit alpha</fullName>
        <ecNumber evidence="3">2.7.7.7</ecNumber>
    </recommendedName>
</protein>
<dbReference type="STRING" id="1032480.MLP_28710"/>
<dbReference type="Pfam" id="PF14579">
    <property type="entry name" value="HHH_6"/>
    <property type="match status" value="1"/>
</dbReference>
<dbReference type="Gene3D" id="1.10.10.1600">
    <property type="entry name" value="Bacterial DNA polymerase III alpha subunit, thumb domain"/>
    <property type="match status" value="1"/>
</dbReference>
<dbReference type="AlphaFoldDB" id="F5XJI5"/>
<sequence length="1182" mass="130214">MSDSFVHLHVHSEYSMLDGAARVSDLFAGCERMGMPAIAVTDHGNLFGAYEFYKASKKSNVKPIVGIEAYVTPKTHRSERKRVRWGDGGGDDVSGGGAFTHMTLWAESTGGMHNLFRMGSRASLEGYFYKPRMDRELLKTYHDGLLATTGCPSGEVQTYLRLGKYDDAVASAAEFRDIFGKDNYYVELMDHGLSIENRVRADLLRIAKDLQLPLVATNDLHYAHQADASAHEVLLCVQSGSTMADTNRFKFDGDGYYLKSPAEMRALFAELPQACDTTLEIAERCDISFTEGAGTYMPRYPCPPGENEESWFVKEVETGLRRRFPLGIPDEVRKQAEFETGVIISMGFAGYFLVVADFINWAKENGIRVGPGRGSGAGSMAAYAMRITDLNPLDHGLIFERFLNPDRVSMPDFDIDFDERRRGEVIRYVTEKYGDDRVSQIVTYGTIKAKQAVKDASRVLGYPFAVGERITKAMPPPVMGKDVPLSGLFDPEHKRYNEGGEFRALVESDQEVAKVVETARGLEGLKRQWGVHAAGVIMSSEPLIDIIPIMRREQDGAIITQLDYPTCESLGLIKMDFLGLRNLTVLDDAVKNVKLNRDFDLVLEDLELNDPATYELLGRGDTLGVFQLDGGPMRSLLKLMRPDHFEDISAVLALYRPGPMGADSHTNYALRKNKRQDITPIHPELEEPLAEILGTTYGLIVYQEQVMAIAQKVAGYSLGQADLLRRAMGKKKKEILDAEFIPFSNGMKENGYADAAIKALWDILVPFSDYAFNKAHTAAYGLVSYWTAYLKANFPGEFMAALLTSVADDKDKMALYLGECRRMGIQVLPPDVNESAANFTPVGKDIRFGLTAIRNVGHNVVDGIVSARTEAGKAADFYGFLDAVPLPVCNKRVIESLIKAGAFDSMGHSRRALMTVYENAVDGVLDLKRNSAHGQDDLFGAGFGDEDDVAAMPLSTVPDLPDWDKRTKLAFEREMLGLYVSDHPLQGLEHILVAERDIGIGELMSDDGPREGMVTIAGMITSITRKTTKRGDIWAIVSVEDLEASIEVLLFPKAYELVSTVLATDVVVRVKGRVKSDDDSVSLNAQELTLPDVTEAPSGPVVISLPAVRCTPPVVQQLSDVLRSHPGTTEVRLKLVKPDKTILMRLDNQLRVTPSQPLMADLKALLGPSCLAASGRLETSGV</sequence>
<evidence type="ECO:0000256" key="3">
    <source>
        <dbReference type="ARBA" id="ARBA00012417"/>
    </source>
</evidence>
<keyword evidence="8" id="KW-0239">DNA-directed DNA polymerase</keyword>
<evidence type="ECO:0000256" key="8">
    <source>
        <dbReference type="ARBA" id="ARBA00022932"/>
    </source>
</evidence>
<dbReference type="Pfam" id="PF17657">
    <property type="entry name" value="DNA_pol3_finger"/>
    <property type="match status" value="1"/>
</dbReference>
<dbReference type="Pfam" id="PF02811">
    <property type="entry name" value="PHP"/>
    <property type="match status" value="1"/>
</dbReference>
<dbReference type="GO" id="GO:0008408">
    <property type="term" value="F:3'-5' exonuclease activity"/>
    <property type="evidence" value="ECO:0007669"/>
    <property type="project" value="InterPro"/>
</dbReference>
<dbReference type="Gene3D" id="3.20.20.140">
    <property type="entry name" value="Metal-dependent hydrolases"/>
    <property type="match status" value="1"/>
</dbReference>
<dbReference type="RefSeq" id="WP_013863754.1">
    <property type="nucleotide sequence ID" value="NC_015635.1"/>
</dbReference>
<evidence type="ECO:0000256" key="6">
    <source>
        <dbReference type="ARBA" id="ARBA00022695"/>
    </source>
</evidence>
<keyword evidence="7" id="KW-0235">DNA replication</keyword>
<evidence type="ECO:0000313" key="12">
    <source>
        <dbReference type="Proteomes" id="UP000007947"/>
    </source>
</evidence>
<dbReference type="InterPro" id="IPR016195">
    <property type="entry name" value="Pol/histidinol_Pase-like"/>
</dbReference>
<dbReference type="KEGG" id="mph:MLP_28710"/>
<dbReference type="HOGENOM" id="CLU_001600_0_0_11"/>
<accession>F5XJI5</accession>
<keyword evidence="6 11" id="KW-0548">Nucleotidyltransferase</keyword>
<dbReference type="eggNOG" id="COG0587">
    <property type="taxonomic scope" value="Bacteria"/>
</dbReference>
<dbReference type="InterPro" id="IPR011708">
    <property type="entry name" value="DNA_pol3_alpha_NTPase_dom"/>
</dbReference>
<dbReference type="Proteomes" id="UP000007947">
    <property type="component" value="Chromosome"/>
</dbReference>
<evidence type="ECO:0000256" key="4">
    <source>
        <dbReference type="ARBA" id="ARBA00019114"/>
    </source>
</evidence>
<dbReference type="GO" id="GO:0005737">
    <property type="term" value="C:cytoplasm"/>
    <property type="evidence" value="ECO:0007669"/>
    <property type="project" value="UniProtKB-SubCell"/>
</dbReference>
<reference evidence="11 12" key="1">
    <citation type="submission" date="2011-05" db="EMBL/GenBank/DDBJ databases">
        <title>Whole genome sequence of Microlunatus phosphovorus NM-1.</title>
        <authorList>
            <person name="Hosoyama A."/>
            <person name="Sasaki K."/>
            <person name="Harada T."/>
            <person name="Igarashi R."/>
            <person name="Kawakoshi A."/>
            <person name="Sasagawa M."/>
            <person name="Fukada J."/>
            <person name="Nakamura S."/>
            <person name="Katano Y."/>
            <person name="Hanada S."/>
            <person name="Kamagata Y."/>
            <person name="Nakamura N."/>
            <person name="Yamazaki S."/>
            <person name="Fujita N."/>
        </authorList>
    </citation>
    <scope>NUCLEOTIDE SEQUENCE [LARGE SCALE GENOMIC DNA]</scope>
    <source>
        <strain evidence="12">ATCC 700054 / DSM 10555 / JCM 9379 / NBRC 101784 / NCIMB 13414 / VKM Ac-1990 / NM-1</strain>
    </source>
</reference>
<comment type="subcellular location">
    <subcellularLocation>
        <location evidence="1">Cytoplasm</location>
    </subcellularLocation>
</comment>
<evidence type="ECO:0000256" key="2">
    <source>
        <dbReference type="ARBA" id="ARBA00009496"/>
    </source>
</evidence>
<dbReference type="EMBL" id="AP012204">
    <property type="protein sequence ID" value="BAK35885.1"/>
    <property type="molecule type" value="Genomic_DNA"/>
</dbReference>
<proteinExistence type="inferred from homology"/>
<organism evidence="11 12">
    <name type="scientific">Microlunatus phosphovorus (strain ATCC 700054 / DSM 10555 / JCM 9379 / NBRC 101784 / NCIMB 13414 / VKM Ac-1990 / NM-1)</name>
    <dbReference type="NCBI Taxonomy" id="1032480"/>
    <lineage>
        <taxon>Bacteria</taxon>
        <taxon>Bacillati</taxon>
        <taxon>Actinomycetota</taxon>
        <taxon>Actinomycetes</taxon>
        <taxon>Propionibacteriales</taxon>
        <taxon>Propionibacteriaceae</taxon>
        <taxon>Microlunatus</taxon>
    </lineage>
</organism>
<dbReference type="InterPro" id="IPR029460">
    <property type="entry name" value="DNAPol_HHH"/>
</dbReference>
<dbReference type="InterPro" id="IPR004805">
    <property type="entry name" value="DnaE2/DnaE/PolC"/>
</dbReference>
<evidence type="ECO:0000256" key="5">
    <source>
        <dbReference type="ARBA" id="ARBA00022679"/>
    </source>
</evidence>
<dbReference type="SMART" id="SM00481">
    <property type="entry name" value="POLIIIAc"/>
    <property type="match status" value="1"/>
</dbReference>